<evidence type="ECO:0000256" key="1">
    <source>
        <dbReference type="SAM" id="MobiDB-lite"/>
    </source>
</evidence>
<feature type="region of interest" description="Disordered" evidence="1">
    <location>
        <begin position="51"/>
        <end position="93"/>
    </location>
</feature>
<dbReference type="EMBL" id="JAHKSW010000003">
    <property type="protein sequence ID" value="KAG7334386.1"/>
    <property type="molecule type" value="Genomic_DNA"/>
</dbReference>
<gene>
    <name evidence="2" type="ORF">KOW79_002793</name>
</gene>
<dbReference type="Proteomes" id="UP000824219">
    <property type="component" value="Linkage Group LG03"/>
</dbReference>
<evidence type="ECO:0000313" key="2">
    <source>
        <dbReference type="EMBL" id="KAG7334386.1"/>
    </source>
</evidence>
<accession>A0A9D3SR90</accession>
<organism evidence="2 3">
    <name type="scientific">Hemibagrus wyckioides</name>
    <dbReference type="NCBI Taxonomy" id="337641"/>
    <lineage>
        <taxon>Eukaryota</taxon>
        <taxon>Metazoa</taxon>
        <taxon>Chordata</taxon>
        <taxon>Craniata</taxon>
        <taxon>Vertebrata</taxon>
        <taxon>Euteleostomi</taxon>
        <taxon>Actinopterygii</taxon>
        <taxon>Neopterygii</taxon>
        <taxon>Teleostei</taxon>
        <taxon>Ostariophysi</taxon>
        <taxon>Siluriformes</taxon>
        <taxon>Bagridae</taxon>
        <taxon>Hemibagrus</taxon>
    </lineage>
</organism>
<evidence type="ECO:0000313" key="3">
    <source>
        <dbReference type="Proteomes" id="UP000824219"/>
    </source>
</evidence>
<protein>
    <submittedName>
        <fullName evidence="2">Uncharacterized protein</fullName>
    </submittedName>
</protein>
<comment type="caution">
    <text evidence="2">The sequence shown here is derived from an EMBL/GenBank/DDBJ whole genome shotgun (WGS) entry which is preliminary data.</text>
</comment>
<keyword evidence="3" id="KW-1185">Reference proteome</keyword>
<name>A0A9D3SR90_9TELE</name>
<proteinExistence type="predicted"/>
<sequence length="127" mass="13924">MHEISARGAPAFRLAAKRMCITAQCRVPRFHSRLPFELRGHFQNIVSYLEHPMSKKRKTPDDDDGGGGGGGVGELARAEDFPRSSCADQGGSDDCVQDCIDTFPLSNDDDARHISASSASLRLMWFP</sequence>
<reference evidence="2 3" key="1">
    <citation type="submission" date="2021-06" db="EMBL/GenBank/DDBJ databases">
        <title>Chromosome-level genome assembly of the red-tail catfish (Hemibagrus wyckioides).</title>
        <authorList>
            <person name="Shao F."/>
        </authorList>
    </citation>
    <scope>NUCLEOTIDE SEQUENCE [LARGE SCALE GENOMIC DNA]</scope>
    <source>
        <strain evidence="2">EC202008001</strain>
        <tissue evidence="2">Blood</tissue>
    </source>
</reference>
<dbReference type="AlphaFoldDB" id="A0A9D3SR90"/>